<evidence type="ECO:0000256" key="2">
    <source>
        <dbReference type="ARBA" id="ARBA00022525"/>
    </source>
</evidence>
<dbReference type="GO" id="GO:0005577">
    <property type="term" value="C:fibrinogen complex"/>
    <property type="evidence" value="ECO:0007669"/>
    <property type="project" value="TreeGrafter"/>
</dbReference>
<protein>
    <recommendedName>
        <fullName evidence="8">Fibrinogen-like protein 1</fullName>
    </recommendedName>
</protein>
<name>A0A8C6SCB0_9GOBI</name>
<dbReference type="PANTHER" id="PTHR47221:SF8">
    <property type="entry name" value="FIBRINOGEN LIKE 1A"/>
    <property type="match status" value="1"/>
</dbReference>
<dbReference type="Gene3D" id="4.10.530.10">
    <property type="entry name" value="Gamma-fibrinogen Carboxyl Terminal Fragment, domain 2"/>
    <property type="match status" value="1"/>
</dbReference>
<keyword evidence="6" id="KW-1064">Adaptive immunity</keyword>
<feature type="region of interest" description="Disordered" evidence="11">
    <location>
        <begin position="26"/>
        <end position="46"/>
    </location>
</feature>
<dbReference type="Pfam" id="PF00147">
    <property type="entry name" value="Fibrinogen_C"/>
    <property type="match status" value="1"/>
</dbReference>
<evidence type="ECO:0000256" key="7">
    <source>
        <dbReference type="ARBA" id="ARBA00023157"/>
    </source>
</evidence>
<keyword evidence="3" id="KW-0732">Signal</keyword>
<evidence type="ECO:0000256" key="5">
    <source>
        <dbReference type="ARBA" id="ARBA00023054"/>
    </source>
</evidence>
<dbReference type="AlphaFoldDB" id="A0A8C6SCB0"/>
<dbReference type="GO" id="GO:0030674">
    <property type="term" value="F:protein-macromolecule adaptor activity"/>
    <property type="evidence" value="ECO:0007669"/>
    <property type="project" value="TreeGrafter"/>
</dbReference>
<dbReference type="Proteomes" id="UP000694523">
    <property type="component" value="Unplaced"/>
</dbReference>
<comment type="subunit">
    <text evidence="10">Homodimer. Interacts (via the Fibrinogen C-terminal domain) with LAG3 (via Ig-like domains 1 and 2).</text>
</comment>
<dbReference type="GO" id="GO:0072377">
    <property type="term" value="P:blood coagulation, common pathway"/>
    <property type="evidence" value="ECO:0007669"/>
    <property type="project" value="TreeGrafter"/>
</dbReference>
<dbReference type="InterPro" id="IPR020837">
    <property type="entry name" value="Fibrinogen_CS"/>
</dbReference>
<dbReference type="CDD" id="cd00087">
    <property type="entry name" value="FReD"/>
    <property type="match status" value="1"/>
</dbReference>
<dbReference type="GO" id="GO:0002250">
    <property type="term" value="P:adaptive immune response"/>
    <property type="evidence" value="ECO:0007669"/>
    <property type="project" value="UniProtKB-KW"/>
</dbReference>
<evidence type="ECO:0000256" key="3">
    <source>
        <dbReference type="ARBA" id="ARBA00022729"/>
    </source>
</evidence>
<proteinExistence type="predicted"/>
<reference evidence="13" key="1">
    <citation type="submission" date="2025-08" db="UniProtKB">
        <authorList>
            <consortium name="Ensembl"/>
        </authorList>
    </citation>
    <scope>IDENTIFICATION</scope>
</reference>
<dbReference type="Ensembl" id="ENSNMLT00000003754.1">
    <property type="protein sequence ID" value="ENSNMLP00000003274.1"/>
    <property type="gene ID" value="ENSNMLG00000002369.1"/>
</dbReference>
<keyword evidence="4" id="KW-0391">Immunity</keyword>
<dbReference type="PANTHER" id="PTHR47221">
    <property type="entry name" value="FIBRINOGEN ALPHA CHAIN"/>
    <property type="match status" value="1"/>
</dbReference>
<evidence type="ECO:0000313" key="14">
    <source>
        <dbReference type="Proteomes" id="UP000694523"/>
    </source>
</evidence>
<dbReference type="SUPFAM" id="SSF56496">
    <property type="entry name" value="Fibrinogen C-terminal domain-like"/>
    <property type="match status" value="1"/>
</dbReference>
<feature type="domain" description="Fibrinogen C-terminal" evidence="12">
    <location>
        <begin position="41"/>
        <end position="269"/>
    </location>
</feature>
<evidence type="ECO:0000256" key="11">
    <source>
        <dbReference type="SAM" id="MobiDB-lite"/>
    </source>
</evidence>
<keyword evidence="2" id="KW-0964">Secreted</keyword>
<dbReference type="InterPro" id="IPR037579">
    <property type="entry name" value="FIB_ANG-like"/>
</dbReference>
<evidence type="ECO:0000313" key="13">
    <source>
        <dbReference type="Ensembl" id="ENSNMLP00000003274.1"/>
    </source>
</evidence>
<sequence length="287" mass="32911">EEVSRLRDKERDLKVQLQRQETLIHRLKKRSESSRGGRVEAPQDAQHKDCSELFSAGVKSSGWYEVRMSLRVYCDMSGGGGWTVIQRRSNGSQSFNRSWEEYKNGFGDFESDLGEFWLGNDRLHSLTAQGNYSLRIKLMDFDGKQSYAEYRDFRVGHEKDLYRLSFGQYVGTAGDALSGTYEVGVVSWAGHQGANFSTFDRDNDNYEGNCAQEDQGGWWFNKCHSAHLNGRYYPRGHYSAWSDNGIVWFPWRGWWYSLKTTVMEVRPGGFKMDATDDPNAVHGLPVS</sequence>
<dbReference type="GO" id="GO:0070527">
    <property type="term" value="P:platelet aggregation"/>
    <property type="evidence" value="ECO:0007669"/>
    <property type="project" value="TreeGrafter"/>
</dbReference>
<evidence type="ECO:0000256" key="9">
    <source>
        <dbReference type="ARBA" id="ARBA00049639"/>
    </source>
</evidence>
<evidence type="ECO:0000256" key="10">
    <source>
        <dbReference type="ARBA" id="ARBA00049681"/>
    </source>
</evidence>
<organism evidence="13 14">
    <name type="scientific">Neogobius melanostomus</name>
    <name type="common">round goby</name>
    <dbReference type="NCBI Taxonomy" id="47308"/>
    <lineage>
        <taxon>Eukaryota</taxon>
        <taxon>Metazoa</taxon>
        <taxon>Chordata</taxon>
        <taxon>Craniata</taxon>
        <taxon>Vertebrata</taxon>
        <taxon>Euteleostomi</taxon>
        <taxon>Actinopterygii</taxon>
        <taxon>Neopterygii</taxon>
        <taxon>Teleostei</taxon>
        <taxon>Neoteleostei</taxon>
        <taxon>Acanthomorphata</taxon>
        <taxon>Gobiaria</taxon>
        <taxon>Gobiiformes</taxon>
        <taxon>Gobioidei</taxon>
        <taxon>Gobiidae</taxon>
        <taxon>Benthophilinae</taxon>
        <taxon>Neogobiini</taxon>
        <taxon>Neogobius</taxon>
    </lineage>
</organism>
<dbReference type="GO" id="GO:0042730">
    <property type="term" value="P:fibrinolysis"/>
    <property type="evidence" value="ECO:0007669"/>
    <property type="project" value="TreeGrafter"/>
</dbReference>
<dbReference type="GO" id="GO:0005201">
    <property type="term" value="F:extracellular matrix structural constituent"/>
    <property type="evidence" value="ECO:0007669"/>
    <property type="project" value="TreeGrafter"/>
</dbReference>
<evidence type="ECO:0000256" key="6">
    <source>
        <dbReference type="ARBA" id="ARBA00023130"/>
    </source>
</evidence>
<comment type="subcellular location">
    <subcellularLocation>
        <location evidence="1">Secreted</location>
    </subcellularLocation>
</comment>
<reference evidence="13" key="2">
    <citation type="submission" date="2025-09" db="UniProtKB">
        <authorList>
            <consortium name="Ensembl"/>
        </authorList>
    </citation>
    <scope>IDENTIFICATION</scope>
</reference>
<accession>A0A8C6SCB0</accession>
<comment type="function">
    <text evidence="9">Immune suppressive molecule that inhibits antigen-specific T-cell activation by acting as a major ligand of LAG3. Responsible for LAG3 T-cell inhibitory function. Binds LAG3 independently from MHC class II (MHC-II). Secreted by, and promotes growth of, hepatocytes.</text>
</comment>
<dbReference type="PROSITE" id="PS51406">
    <property type="entry name" value="FIBRINOGEN_C_2"/>
    <property type="match status" value="1"/>
</dbReference>
<dbReference type="InterPro" id="IPR014716">
    <property type="entry name" value="Fibrinogen_a/b/g_C_1"/>
</dbReference>
<keyword evidence="14" id="KW-1185">Reference proteome</keyword>
<dbReference type="FunFam" id="3.90.215.10:FF:000001">
    <property type="entry name" value="Tenascin isoform 1"/>
    <property type="match status" value="1"/>
</dbReference>
<keyword evidence="5" id="KW-0175">Coiled coil</keyword>
<evidence type="ECO:0000256" key="1">
    <source>
        <dbReference type="ARBA" id="ARBA00004613"/>
    </source>
</evidence>
<evidence type="ECO:0000259" key="12">
    <source>
        <dbReference type="PROSITE" id="PS51406"/>
    </source>
</evidence>
<keyword evidence="7" id="KW-1015">Disulfide bond</keyword>
<evidence type="ECO:0000256" key="4">
    <source>
        <dbReference type="ARBA" id="ARBA00022859"/>
    </source>
</evidence>
<dbReference type="InterPro" id="IPR002181">
    <property type="entry name" value="Fibrinogen_a/b/g_C_dom"/>
</dbReference>
<dbReference type="Gene3D" id="3.90.215.10">
    <property type="entry name" value="Gamma Fibrinogen, chain A, domain 1"/>
    <property type="match status" value="1"/>
</dbReference>
<dbReference type="InterPro" id="IPR036056">
    <property type="entry name" value="Fibrinogen-like_C"/>
</dbReference>
<evidence type="ECO:0000256" key="8">
    <source>
        <dbReference type="ARBA" id="ARBA00039489"/>
    </source>
</evidence>
<dbReference type="SMART" id="SM00186">
    <property type="entry name" value="FBG"/>
    <property type="match status" value="1"/>
</dbReference>
<dbReference type="PROSITE" id="PS00514">
    <property type="entry name" value="FIBRINOGEN_C_1"/>
    <property type="match status" value="1"/>
</dbReference>
<dbReference type="GO" id="GO:0034116">
    <property type="term" value="P:positive regulation of heterotypic cell-cell adhesion"/>
    <property type="evidence" value="ECO:0007669"/>
    <property type="project" value="TreeGrafter"/>
</dbReference>